<dbReference type="PROSITE" id="PS50206">
    <property type="entry name" value="RHODANESE_3"/>
    <property type="match status" value="1"/>
</dbReference>
<reference evidence="2 3" key="1">
    <citation type="journal article" date="2012" name="J. Bacteriol.">
        <title>Complete Genome Sequence of Mycobacterium vaccae Type Strain ATCC 25954.</title>
        <authorList>
            <person name="Ho Y.S."/>
            <person name="Adroub S.A."/>
            <person name="Abadi M."/>
            <person name="Al Alwan B."/>
            <person name="Alkhateeb R."/>
            <person name="Gao G."/>
            <person name="Ragab A."/>
            <person name="Ali S."/>
            <person name="van Soolingen D."/>
            <person name="Bitter W."/>
            <person name="Pain A."/>
            <person name="Abdallah A.M."/>
        </authorList>
    </citation>
    <scope>NUCLEOTIDE SEQUENCE [LARGE SCALE GENOMIC DNA]</scope>
    <source>
        <strain evidence="2 3">ATCC 25954</strain>
    </source>
</reference>
<dbReference type="PANTHER" id="PTHR43031">
    <property type="entry name" value="FAD-DEPENDENT OXIDOREDUCTASE"/>
    <property type="match status" value="1"/>
</dbReference>
<evidence type="ECO:0000313" key="3">
    <source>
        <dbReference type="Proteomes" id="UP000006072"/>
    </source>
</evidence>
<dbReference type="HOGENOM" id="CLU_089574_13_0_11"/>
<dbReference type="InterPro" id="IPR001763">
    <property type="entry name" value="Rhodanese-like_dom"/>
</dbReference>
<dbReference type="Proteomes" id="UP000006072">
    <property type="component" value="Unassembled WGS sequence"/>
</dbReference>
<dbReference type="CDD" id="cd00158">
    <property type="entry name" value="RHOD"/>
    <property type="match status" value="1"/>
</dbReference>
<dbReference type="SUPFAM" id="SSF52821">
    <property type="entry name" value="Rhodanese/Cell cycle control phosphatase"/>
    <property type="match status" value="1"/>
</dbReference>
<dbReference type="EMBL" id="ALQA01000013">
    <property type="protein sequence ID" value="EJZ10684.1"/>
    <property type="molecule type" value="Genomic_DNA"/>
</dbReference>
<name>K0VHT2_MYCVA</name>
<dbReference type="eggNOG" id="COG0607">
    <property type="taxonomic scope" value="Bacteria"/>
</dbReference>
<feature type="domain" description="Rhodanese" evidence="1">
    <location>
        <begin position="18"/>
        <end position="105"/>
    </location>
</feature>
<proteinExistence type="predicted"/>
<evidence type="ECO:0000313" key="2">
    <source>
        <dbReference type="EMBL" id="EJZ10684.1"/>
    </source>
</evidence>
<dbReference type="InterPro" id="IPR050229">
    <property type="entry name" value="GlpE_sulfurtransferase"/>
</dbReference>
<evidence type="ECO:0000259" key="1">
    <source>
        <dbReference type="PROSITE" id="PS50206"/>
    </source>
</evidence>
<dbReference type="Gene3D" id="3.40.250.10">
    <property type="entry name" value="Rhodanese-like domain"/>
    <property type="match status" value="1"/>
</dbReference>
<dbReference type="RefSeq" id="WP_003931315.1">
    <property type="nucleotide sequence ID" value="NZ_JH814693.1"/>
</dbReference>
<dbReference type="AlphaFoldDB" id="K0VHT2"/>
<organism evidence="2 3">
    <name type="scientific">Mycolicibacterium vaccae ATCC 25954</name>
    <dbReference type="NCBI Taxonomy" id="1194972"/>
    <lineage>
        <taxon>Bacteria</taxon>
        <taxon>Bacillati</taxon>
        <taxon>Actinomycetota</taxon>
        <taxon>Actinomycetes</taxon>
        <taxon>Mycobacteriales</taxon>
        <taxon>Mycobacteriaceae</taxon>
        <taxon>Mycolicibacterium</taxon>
    </lineage>
</organism>
<comment type="caution">
    <text evidence="2">The sequence shown here is derived from an EMBL/GenBank/DDBJ whole genome shotgun (WGS) entry which is preliminary data.</text>
</comment>
<dbReference type="PANTHER" id="PTHR43031:SF17">
    <property type="entry name" value="SULFURTRANSFERASE YTWF-RELATED"/>
    <property type="match status" value="1"/>
</dbReference>
<keyword evidence="3" id="KW-1185">Reference proteome</keyword>
<dbReference type="SMART" id="SM00450">
    <property type="entry name" value="RHOD"/>
    <property type="match status" value="1"/>
</dbReference>
<dbReference type="Pfam" id="PF00581">
    <property type="entry name" value="Rhodanese"/>
    <property type="match status" value="1"/>
</dbReference>
<sequence length="113" mass="12077">MDDTEVPQAAIGDVPVEFDEAVVLLDVREDDEWQRGHAPGAQHIPMGDVPARLAEIDTQAQLFVVCHVGGRSQRVAQYLARNGYDPINVTGGMLAWAGAGRPVVTDRGDAGTV</sequence>
<protein>
    <submittedName>
        <fullName evidence="2">Rhodanese domain-containing protein</fullName>
    </submittedName>
</protein>
<dbReference type="PATRIC" id="fig|1194972.3.peg.1649"/>
<accession>K0VHT2</accession>
<dbReference type="InterPro" id="IPR036873">
    <property type="entry name" value="Rhodanese-like_dom_sf"/>
</dbReference>
<gene>
    <name evidence="2" type="ORF">MVAC_08194</name>
</gene>